<keyword evidence="1" id="KW-0812">Transmembrane</keyword>
<name>A0A0A9AY86_ARUDO</name>
<dbReference type="EMBL" id="GBRH01245863">
    <property type="protein sequence ID" value="JAD52032.1"/>
    <property type="molecule type" value="Transcribed_RNA"/>
</dbReference>
<accession>A0A0A9AY86</accession>
<organism evidence="2">
    <name type="scientific">Arundo donax</name>
    <name type="common">Giant reed</name>
    <name type="synonym">Donax arundinaceus</name>
    <dbReference type="NCBI Taxonomy" id="35708"/>
    <lineage>
        <taxon>Eukaryota</taxon>
        <taxon>Viridiplantae</taxon>
        <taxon>Streptophyta</taxon>
        <taxon>Embryophyta</taxon>
        <taxon>Tracheophyta</taxon>
        <taxon>Spermatophyta</taxon>
        <taxon>Magnoliopsida</taxon>
        <taxon>Liliopsida</taxon>
        <taxon>Poales</taxon>
        <taxon>Poaceae</taxon>
        <taxon>PACMAD clade</taxon>
        <taxon>Arundinoideae</taxon>
        <taxon>Arundineae</taxon>
        <taxon>Arundo</taxon>
    </lineage>
</organism>
<feature type="transmembrane region" description="Helical" evidence="1">
    <location>
        <begin position="20"/>
        <end position="37"/>
    </location>
</feature>
<reference evidence="2" key="1">
    <citation type="submission" date="2014-09" db="EMBL/GenBank/DDBJ databases">
        <authorList>
            <person name="Magalhaes I.L.F."/>
            <person name="Oliveira U."/>
            <person name="Santos F.R."/>
            <person name="Vidigal T.H.D.A."/>
            <person name="Brescovit A.D."/>
            <person name="Santos A.J."/>
        </authorList>
    </citation>
    <scope>NUCLEOTIDE SEQUENCE</scope>
    <source>
        <tissue evidence="2">Shoot tissue taken approximately 20 cm above the soil surface</tissue>
    </source>
</reference>
<keyword evidence="1" id="KW-0472">Membrane</keyword>
<reference evidence="2" key="2">
    <citation type="journal article" date="2015" name="Data Brief">
        <title>Shoot transcriptome of the giant reed, Arundo donax.</title>
        <authorList>
            <person name="Barrero R.A."/>
            <person name="Guerrero F.D."/>
            <person name="Moolhuijzen P."/>
            <person name="Goolsby J.A."/>
            <person name="Tidwell J."/>
            <person name="Bellgard S.E."/>
            <person name="Bellgard M.I."/>
        </authorList>
    </citation>
    <scope>NUCLEOTIDE SEQUENCE</scope>
    <source>
        <tissue evidence="2">Shoot tissue taken approximately 20 cm above the soil surface</tissue>
    </source>
</reference>
<sequence>MLAGLSSLMNRSFGQMPQPVLSINFCYLVSFLLYYICNMLRRWRTVSMCC</sequence>
<protein>
    <submittedName>
        <fullName evidence="2">Uncharacterized protein</fullName>
    </submittedName>
</protein>
<proteinExistence type="predicted"/>
<dbReference type="AlphaFoldDB" id="A0A0A9AY86"/>
<evidence type="ECO:0000256" key="1">
    <source>
        <dbReference type="SAM" id="Phobius"/>
    </source>
</evidence>
<evidence type="ECO:0000313" key="2">
    <source>
        <dbReference type="EMBL" id="JAD52032.1"/>
    </source>
</evidence>
<keyword evidence="1" id="KW-1133">Transmembrane helix</keyword>